<feature type="region of interest" description="Disordered" evidence="1">
    <location>
        <begin position="28"/>
        <end position="77"/>
    </location>
</feature>
<organism evidence="3 4">
    <name type="scientific">Glomus cerebriforme</name>
    <dbReference type="NCBI Taxonomy" id="658196"/>
    <lineage>
        <taxon>Eukaryota</taxon>
        <taxon>Fungi</taxon>
        <taxon>Fungi incertae sedis</taxon>
        <taxon>Mucoromycota</taxon>
        <taxon>Glomeromycotina</taxon>
        <taxon>Glomeromycetes</taxon>
        <taxon>Glomerales</taxon>
        <taxon>Glomeraceae</taxon>
        <taxon>Glomus</taxon>
    </lineage>
</organism>
<gene>
    <name evidence="3" type="ORF">C1645_832723</name>
</gene>
<keyword evidence="2" id="KW-0472">Membrane</keyword>
<name>A0A397SDR3_9GLOM</name>
<dbReference type="EMBL" id="QKYT01000515">
    <property type="protein sequence ID" value="RIA84138.1"/>
    <property type="molecule type" value="Genomic_DNA"/>
</dbReference>
<reference evidence="3 4" key="1">
    <citation type="submission" date="2018-06" db="EMBL/GenBank/DDBJ databases">
        <title>Comparative genomics reveals the genomic features of Rhizophagus irregularis, R. cerebriforme, R. diaphanum and Gigaspora rosea, and their symbiotic lifestyle signature.</title>
        <authorList>
            <person name="Morin E."/>
            <person name="San Clemente H."/>
            <person name="Chen E.C.H."/>
            <person name="De La Providencia I."/>
            <person name="Hainaut M."/>
            <person name="Kuo A."/>
            <person name="Kohler A."/>
            <person name="Murat C."/>
            <person name="Tang N."/>
            <person name="Roy S."/>
            <person name="Loubradou J."/>
            <person name="Henrissat B."/>
            <person name="Grigoriev I.V."/>
            <person name="Corradi N."/>
            <person name="Roux C."/>
            <person name="Martin F.M."/>
        </authorList>
    </citation>
    <scope>NUCLEOTIDE SEQUENCE [LARGE SCALE GENOMIC DNA]</scope>
    <source>
        <strain evidence="3 4">DAOM 227022</strain>
    </source>
</reference>
<keyword evidence="2" id="KW-0812">Transmembrane</keyword>
<proteinExistence type="predicted"/>
<protein>
    <submittedName>
        <fullName evidence="3">Uncharacterized protein</fullName>
    </submittedName>
</protein>
<evidence type="ECO:0000313" key="4">
    <source>
        <dbReference type="Proteomes" id="UP000265703"/>
    </source>
</evidence>
<sequence>MYEKGKETSDNIYKRELDIRSSERLKLMEKNSSLRDQLALKKEPRGASHNEVDTPPPPMNDSSCRAPSGQPSTLNPSSQIISVGDAEAVSLPVTAPIIASSSMSPMLIYSILTLVFIMIICFMSRKWWNSWKKSDRYFSHEKYEDRLGIIPNHLLYKH</sequence>
<evidence type="ECO:0000256" key="2">
    <source>
        <dbReference type="SAM" id="Phobius"/>
    </source>
</evidence>
<comment type="caution">
    <text evidence="3">The sequence shown here is derived from an EMBL/GenBank/DDBJ whole genome shotgun (WGS) entry which is preliminary data.</text>
</comment>
<accession>A0A397SDR3</accession>
<evidence type="ECO:0000313" key="3">
    <source>
        <dbReference type="EMBL" id="RIA84138.1"/>
    </source>
</evidence>
<dbReference type="Proteomes" id="UP000265703">
    <property type="component" value="Unassembled WGS sequence"/>
</dbReference>
<feature type="compositionally biased region" description="Polar residues" evidence="1">
    <location>
        <begin position="60"/>
        <end position="77"/>
    </location>
</feature>
<evidence type="ECO:0000256" key="1">
    <source>
        <dbReference type="SAM" id="MobiDB-lite"/>
    </source>
</evidence>
<keyword evidence="4" id="KW-1185">Reference proteome</keyword>
<feature type="compositionally biased region" description="Basic and acidic residues" evidence="1">
    <location>
        <begin position="28"/>
        <end position="52"/>
    </location>
</feature>
<feature type="transmembrane region" description="Helical" evidence="2">
    <location>
        <begin position="106"/>
        <end position="124"/>
    </location>
</feature>
<keyword evidence="2" id="KW-1133">Transmembrane helix</keyword>
<dbReference type="OrthoDB" id="2350630at2759"/>
<dbReference type="AlphaFoldDB" id="A0A397SDR3"/>